<dbReference type="Gene3D" id="2.40.10.10">
    <property type="entry name" value="Trypsin-like serine proteases"/>
    <property type="match status" value="2"/>
</dbReference>
<sequence length="380" mass="39207">MLKTVVGSVAGIGLALSLVASSAGAQEPRPEPLTPVVAEPSDGGAQLEDLATFAKERNLPVDQVVEQYAGQEDFSRLVAQIDSIDANALVEARWNPDSKPHGEFVLTKTADAAAAARLSKSADVQVQIADVPSRLQREAAVESAYQAVWNSREVTSAVGWSDSETGKVVIEYVGSLDESLQMDRRAGDYAGSIELRSVGSLDSGLAYRGGMITGSCTAAFVVRSGSTYGITGAAHCPAISIYDGANFSPVAVLASGNGDLRWSAATSGSPSNAFQYSSGAFRYADSGLNPGVGTVVCKYGRTTGYNCSTVYGTGYCNAGCCGLYASTENIVASGDSGGPWFYGNGAKGISNGYGPVGGATRSFFTRIGAVNLLNTVVFTG</sequence>
<dbReference type="EMBL" id="VFPE01000008">
    <property type="protein sequence ID" value="TQM18591.1"/>
    <property type="molecule type" value="Genomic_DNA"/>
</dbReference>
<evidence type="ECO:0000313" key="2">
    <source>
        <dbReference type="EMBL" id="TQM18591.1"/>
    </source>
</evidence>
<evidence type="ECO:0000256" key="1">
    <source>
        <dbReference type="SAM" id="SignalP"/>
    </source>
</evidence>
<dbReference type="SUPFAM" id="SSF50494">
    <property type="entry name" value="Trypsin-like serine proteases"/>
    <property type="match status" value="1"/>
</dbReference>
<organism evidence="2 3">
    <name type="scientific">Microbacterium kyungheense</name>
    <dbReference type="NCBI Taxonomy" id="1263636"/>
    <lineage>
        <taxon>Bacteria</taxon>
        <taxon>Bacillati</taxon>
        <taxon>Actinomycetota</taxon>
        <taxon>Actinomycetes</taxon>
        <taxon>Micrococcales</taxon>
        <taxon>Microbacteriaceae</taxon>
        <taxon>Microbacterium</taxon>
    </lineage>
</organism>
<feature type="signal peptide" evidence="1">
    <location>
        <begin position="1"/>
        <end position="25"/>
    </location>
</feature>
<dbReference type="AlphaFoldDB" id="A0A543EAH3"/>
<dbReference type="InterPro" id="IPR009003">
    <property type="entry name" value="Peptidase_S1_PA"/>
</dbReference>
<gene>
    <name evidence="2" type="ORF">FB391_3722</name>
</gene>
<reference evidence="2 3" key="1">
    <citation type="submission" date="2019-06" db="EMBL/GenBank/DDBJ databases">
        <title>Sequencing the genomes of 1000 actinobacteria strains.</title>
        <authorList>
            <person name="Klenk H.-P."/>
        </authorList>
    </citation>
    <scope>NUCLEOTIDE SEQUENCE [LARGE SCALE GENOMIC DNA]</scope>
    <source>
        <strain evidence="2 3">DSM 105492</strain>
    </source>
</reference>
<proteinExistence type="predicted"/>
<accession>A0A543EAH3</accession>
<protein>
    <recommendedName>
        <fullName evidence="4">Streptogrisin C</fullName>
    </recommendedName>
</protein>
<feature type="chain" id="PRO_5022245978" description="Streptogrisin C" evidence="1">
    <location>
        <begin position="26"/>
        <end position="380"/>
    </location>
</feature>
<keyword evidence="3" id="KW-1185">Reference proteome</keyword>
<dbReference type="InterPro" id="IPR043504">
    <property type="entry name" value="Peptidase_S1_PA_chymotrypsin"/>
</dbReference>
<dbReference type="RefSeq" id="WP_141896608.1">
    <property type="nucleotide sequence ID" value="NZ_BAABLH010000006.1"/>
</dbReference>
<dbReference type="OrthoDB" id="8781117at2"/>
<comment type="caution">
    <text evidence="2">The sequence shown here is derived from an EMBL/GenBank/DDBJ whole genome shotgun (WGS) entry which is preliminary data.</text>
</comment>
<dbReference type="Proteomes" id="UP000320235">
    <property type="component" value="Unassembled WGS sequence"/>
</dbReference>
<name>A0A543EAH3_9MICO</name>
<keyword evidence="1" id="KW-0732">Signal</keyword>
<evidence type="ECO:0008006" key="4">
    <source>
        <dbReference type="Google" id="ProtNLM"/>
    </source>
</evidence>
<evidence type="ECO:0000313" key="3">
    <source>
        <dbReference type="Proteomes" id="UP000320235"/>
    </source>
</evidence>